<evidence type="ECO:0000256" key="9">
    <source>
        <dbReference type="PIRNR" id="PIRNR004682"/>
    </source>
</evidence>
<feature type="site" description="Stabilizes the phosphoryl group" evidence="12">
    <location>
        <position position="103"/>
    </location>
</feature>
<feature type="binding site" evidence="13">
    <location>
        <position position="10"/>
    </location>
    <ligand>
        <name>Mg(2+)</name>
        <dbReference type="ChEBI" id="CHEBI:18420"/>
    </ligand>
</feature>
<dbReference type="NCBIfam" id="TIGR00213">
    <property type="entry name" value="GmhB_yaeD"/>
    <property type="match status" value="1"/>
</dbReference>
<dbReference type="PIRSF" id="PIRSF004682">
    <property type="entry name" value="GmhB"/>
    <property type="match status" value="1"/>
</dbReference>
<dbReference type="FunFam" id="3.40.50.1000:FF:000037">
    <property type="entry name" value="D,D-heptose 1,7-bisphosphate phosphatase"/>
    <property type="match status" value="1"/>
</dbReference>
<sequence>MKKALFLDRDGVINIDKNYVYKISDFEFVDGIFDLCRKFQNDGYLIIVITNQAGIARGYYTTNDFKKLTAWMTEQFKVEGVMIDNVYFCPHHPDFNIGCDCRKPNPGMILDAVRDFDIDLSLSLLIGDKQSDLDAGSNAGIKKLILTKKDQSLRTLEYNGVKLL</sequence>
<dbReference type="InterPro" id="IPR023214">
    <property type="entry name" value="HAD_sf"/>
</dbReference>
<dbReference type="Proteomes" id="UP000619078">
    <property type="component" value="Unassembled WGS sequence"/>
</dbReference>
<feature type="binding site" evidence="13">
    <location>
        <position position="91"/>
    </location>
    <ligand>
        <name>Zn(2+)</name>
        <dbReference type="ChEBI" id="CHEBI:29105"/>
    </ligand>
</feature>
<dbReference type="EC" id="3.1.3.-" evidence="9"/>
<keyword evidence="15" id="KW-1185">Reference proteome</keyword>
<name>A0A926NSQ9_9SPHI</name>
<keyword evidence="3 13" id="KW-0479">Metal-binding</keyword>
<feature type="binding site" evidence="13">
    <location>
        <position position="101"/>
    </location>
    <ligand>
        <name>Zn(2+)</name>
        <dbReference type="ChEBI" id="CHEBI:29105"/>
    </ligand>
</feature>
<feature type="active site" description="Nucleophile" evidence="10">
    <location>
        <position position="8"/>
    </location>
</feature>
<feature type="binding site" evidence="11">
    <location>
        <begin position="8"/>
        <end position="10"/>
    </location>
    <ligand>
        <name>substrate</name>
    </ligand>
</feature>
<dbReference type="GO" id="GO:0005737">
    <property type="term" value="C:cytoplasm"/>
    <property type="evidence" value="ECO:0007669"/>
    <property type="project" value="UniProtKB-SubCell"/>
</dbReference>
<comment type="subcellular location">
    <subcellularLocation>
        <location evidence="1 9">Cytoplasm</location>
    </subcellularLocation>
</comment>
<evidence type="ECO:0000256" key="12">
    <source>
        <dbReference type="PIRSR" id="PIRSR004682-3"/>
    </source>
</evidence>
<evidence type="ECO:0000256" key="4">
    <source>
        <dbReference type="ARBA" id="ARBA00022801"/>
    </source>
</evidence>
<keyword evidence="2 9" id="KW-0963">Cytoplasm</keyword>
<dbReference type="Pfam" id="PF13242">
    <property type="entry name" value="Hydrolase_like"/>
    <property type="match status" value="1"/>
</dbReference>
<evidence type="ECO:0000256" key="8">
    <source>
        <dbReference type="ARBA" id="ARBA00061616"/>
    </source>
</evidence>
<comment type="caution">
    <text evidence="14">The sequence shown here is derived from an EMBL/GenBank/DDBJ whole genome shotgun (WGS) entry which is preliminary data.</text>
</comment>
<dbReference type="RefSeq" id="WP_191164397.1">
    <property type="nucleotide sequence ID" value="NZ_JACWMX010000006.1"/>
</dbReference>
<feature type="site" description="Contributes to substrate recognition" evidence="12">
    <location>
        <position position="102"/>
    </location>
</feature>
<feature type="site" description="Stabilizes the phosphoryl group" evidence="12">
    <location>
        <position position="50"/>
    </location>
</feature>
<dbReference type="InterPro" id="IPR006549">
    <property type="entry name" value="HAD-SF_hydro_IIIA"/>
</dbReference>
<evidence type="ECO:0000256" key="1">
    <source>
        <dbReference type="ARBA" id="ARBA00004496"/>
    </source>
</evidence>
<evidence type="ECO:0000256" key="7">
    <source>
        <dbReference type="ARBA" id="ARBA00031828"/>
    </source>
</evidence>
<keyword evidence="6 9" id="KW-0119">Carbohydrate metabolism</keyword>
<comment type="similarity">
    <text evidence="8 9">Belongs to the gmhB family.</text>
</comment>
<keyword evidence="5 13" id="KW-0862">Zinc</keyword>
<evidence type="ECO:0000256" key="10">
    <source>
        <dbReference type="PIRSR" id="PIRSR004682-1"/>
    </source>
</evidence>
<evidence type="ECO:0000256" key="11">
    <source>
        <dbReference type="PIRSR" id="PIRSR004682-2"/>
    </source>
</evidence>
<feature type="binding site" evidence="13">
    <location>
        <position position="128"/>
    </location>
    <ligand>
        <name>Mg(2+)</name>
        <dbReference type="ChEBI" id="CHEBI:18420"/>
    </ligand>
</feature>
<feature type="active site" description="Proton donor" evidence="10">
    <location>
        <position position="10"/>
    </location>
</feature>
<organism evidence="14 15">
    <name type="scientific">Mucilaginibacter glaciei</name>
    <dbReference type="NCBI Taxonomy" id="2772109"/>
    <lineage>
        <taxon>Bacteria</taxon>
        <taxon>Pseudomonadati</taxon>
        <taxon>Bacteroidota</taxon>
        <taxon>Sphingobacteriia</taxon>
        <taxon>Sphingobacteriales</taxon>
        <taxon>Sphingobacteriaceae</taxon>
        <taxon>Mucilaginibacter</taxon>
    </lineage>
</organism>
<evidence type="ECO:0000256" key="3">
    <source>
        <dbReference type="ARBA" id="ARBA00022723"/>
    </source>
</evidence>
<evidence type="ECO:0000256" key="5">
    <source>
        <dbReference type="ARBA" id="ARBA00022833"/>
    </source>
</evidence>
<feature type="binding site" evidence="11">
    <location>
        <begin position="16"/>
        <end position="19"/>
    </location>
    <ligand>
        <name>substrate</name>
    </ligand>
</feature>
<evidence type="ECO:0000313" key="14">
    <source>
        <dbReference type="EMBL" id="MBD1394638.1"/>
    </source>
</evidence>
<dbReference type="EMBL" id="JACWMX010000006">
    <property type="protein sequence ID" value="MBD1394638.1"/>
    <property type="molecule type" value="Genomic_DNA"/>
</dbReference>
<evidence type="ECO:0000256" key="6">
    <source>
        <dbReference type="ARBA" id="ARBA00023277"/>
    </source>
</evidence>
<dbReference type="NCBIfam" id="TIGR01656">
    <property type="entry name" value="Histidinol-ppas"/>
    <property type="match status" value="1"/>
</dbReference>
<gene>
    <name evidence="14" type="primary">gmhB</name>
    <name evidence="14" type="ORF">IDJ76_16135</name>
</gene>
<dbReference type="InterPro" id="IPR004446">
    <property type="entry name" value="Heptose_bisP_phosphatase"/>
</dbReference>
<comment type="cofactor">
    <cofactor evidence="13">
        <name>Mg(2+)</name>
        <dbReference type="ChEBI" id="CHEBI:18420"/>
    </cofactor>
</comment>
<dbReference type="PANTHER" id="PTHR42891:SF1">
    <property type="entry name" value="D-GLYCERO-BETA-D-MANNO-HEPTOSE-1,7-BISPHOSPHATE 7-PHOSPHATASE"/>
    <property type="match status" value="1"/>
</dbReference>
<protein>
    <recommendedName>
        <fullName evidence="7 9">D,D-heptose 1,7-bisphosphate phosphatase</fullName>
        <ecNumber evidence="9">3.1.3.-</ecNumber>
    </recommendedName>
</protein>
<feature type="binding site" evidence="13">
    <location>
        <position position="8"/>
    </location>
    <ligand>
        <name>Mg(2+)</name>
        <dbReference type="ChEBI" id="CHEBI:18420"/>
    </ligand>
</feature>
<evidence type="ECO:0000256" key="2">
    <source>
        <dbReference type="ARBA" id="ARBA00022490"/>
    </source>
</evidence>
<dbReference type="GO" id="GO:0005975">
    <property type="term" value="P:carbohydrate metabolic process"/>
    <property type="evidence" value="ECO:0007669"/>
    <property type="project" value="InterPro"/>
</dbReference>
<dbReference type="Gene3D" id="3.40.50.1000">
    <property type="entry name" value="HAD superfamily/HAD-like"/>
    <property type="match status" value="1"/>
</dbReference>
<feature type="binding site" evidence="11">
    <location>
        <begin position="102"/>
        <end position="103"/>
    </location>
    <ligand>
        <name>substrate</name>
    </ligand>
</feature>
<keyword evidence="4 9" id="KW-0378">Hydrolase</keyword>
<feature type="binding site" evidence="11">
    <location>
        <position position="129"/>
    </location>
    <ligand>
        <name>substrate</name>
    </ligand>
</feature>
<dbReference type="InterPro" id="IPR036412">
    <property type="entry name" value="HAD-like_sf"/>
</dbReference>
<comment type="cofactor">
    <cofactor evidence="13">
        <name>Zn(2+)</name>
        <dbReference type="ChEBI" id="CHEBI:29105"/>
    </cofactor>
</comment>
<feature type="binding site" evidence="13">
    <location>
        <position position="129"/>
    </location>
    <ligand>
        <name>Mg(2+)</name>
        <dbReference type="ChEBI" id="CHEBI:18420"/>
    </ligand>
</feature>
<accession>A0A926NSQ9</accession>
<evidence type="ECO:0000256" key="13">
    <source>
        <dbReference type="PIRSR" id="PIRSR004682-4"/>
    </source>
</evidence>
<feature type="binding site" evidence="13">
    <location>
        <position position="89"/>
    </location>
    <ligand>
        <name>Zn(2+)</name>
        <dbReference type="ChEBI" id="CHEBI:29105"/>
    </ligand>
</feature>
<dbReference type="GO" id="GO:0046872">
    <property type="term" value="F:metal ion binding"/>
    <property type="evidence" value="ECO:0007669"/>
    <property type="project" value="UniProtKB-KW"/>
</dbReference>
<dbReference type="PANTHER" id="PTHR42891">
    <property type="entry name" value="D-GLYCERO-BETA-D-MANNO-HEPTOSE-1,7-BISPHOSPHATE 7-PHOSPHATASE"/>
    <property type="match status" value="1"/>
</dbReference>
<dbReference type="GO" id="GO:0016791">
    <property type="term" value="F:phosphatase activity"/>
    <property type="evidence" value="ECO:0007669"/>
    <property type="project" value="InterPro"/>
</dbReference>
<dbReference type="NCBIfam" id="TIGR01662">
    <property type="entry name" value="HAD-SF-IIIA"/>
    <property type="match status" value="1"/>
</dbReference>
<dbReference type="SUPFAM" id="SSF56784">
    <property type="entry name" value="HAD-like"/>
    <property type="match status" value="1"/>
</dbReference>
<dbReference type="AlphaFoldDB" id="A0A926NSQ9"/>
<reference evidence="14" key="1">
    <citation type="submission" date="2020-09" db="EMBL/GenBank/DDBJ databases">
        <title>Novel species of Mucilaginibacter isolated from a glacier on the Tibetan Plateau.</title>
        <authorList>
            <person name="Liu Q."/>
            <person name="Xin Y.-H."/>
        </authorList>
    </citation>
    <scope>NUCLEOTIDE SEQUENCE</scope>
    <source>
        <strain evidence="14">ZB1P21</strain>
    </source>
</reference>
<feature type="binding site" evidence="11">
    <location>
        <begin position="50"/>
        <end position="53"/>
    </location>
    <ligand>
        <name>substrate</name>
    </ligand>
</feature>
<feature type="binding site" evidence="13">
    <location>
        <position position="99"/>
    </location>
    <ligand>
        <name>Zn(2+)</name>
        <dbReference type="ChEBI" id="CHEBI:29105"/>
    </ligand>
</feature>
<dbReference type="CDD" id="cd07503">
    <property type="entry name" value="HAD_HisB-N"/>
    <property type="match status" value="1"/>
</dbReference>
<dbReference type="NCBIfam" id="NF006506">
    <property type="entry name" value="PRK08942.1"/>
    <property type="match status" value="1"/>
</dbReference>
<proteinExistence type="inferred from homology"/>
<dbReference type="InterPro" id="IPR006543">
    <property type="entry name" value="Histidinol-phos"/>
</dbReference>
<keyword evidence="13" id="KW-0460">Magnesium</keyword>
<evidence type="ECO:0000313" key="15">
    <source>
        <dbReference type="Proteomes" id="UP000619078"/>
    </source>
</evidence>